<organism evidence="1 2">
    <name type="scientific">Punica granatum</name>
    <name type="common">Pomegranate</name>
    <dbReference type="NCBI Taxonomy" id="22663"/>
    <lineage>
        <taxon>Eukaryota</taxon>
        <taxon>Viridiplantae</taxon>
        <taxon>Streptophyta</taxon>
        <taxon>Embryophyta</taxon>
        <taxon>Tracheophyta</taxon>
        <taxon>Spermatophyta</taxon>
        <taxon>Magnoliopsida</taxon>
        <taxon>eudicotyledons</taxon>
        <taxon>Gunneridae</taxon>
        <taxon>Pentapetalae</taxon>
        <taxon>rosids</taxon>
        <taxon>malvids</taxon>
        <taxon>Myrtales</taxon>
        <taxon>Lythraceae</taxon>
        <taxon>Punica</taxon>
    </lineage>
</organism>
<protein>
    <submittedName>
        <fullName evidence="1">Uncharacterized protein</fullName>
    </submittedName>
</protein>
<dbReference type="EMBL" id="PGOL01004102">
    <property type="protein sequence ID" value="PKI38471.1"/>
    <property type="molecule type" value="Genomic_DNA"/>
</dbReference>
<name>A0A2I0I3D1_PUNGR</name>
<evidence type="ECO:0000313" key="1">
    <source>
        <dbReference type="EMBL" id="PKI38471.1"/>
    </source>
</evidence>
<proteinExistence type="predicted"/>
<gene>
    <name evidence="1" type="ORF">CRG98_041170</name>
</gene>
<dbReference type="AlphaFoldDB" id="A0A2I0I3D1"/>
<accession>A0A2I0I3D1</accession>
<sequence length="97" mass="9691">MVVAEVLVSAPAASGLAAPITWTLALEELRPEVGAAAEVEEVAGPAMEEAVVGAEAAVEEAVGVAGVAAEETAGAAFASQDSRLYVVLLCQVNKLVD</sequence>
<dbReference type="Proteomes" id="UP000233551">
    <property type="component" value="Unassembled WGS sequence"/>
</dbReference>
<evidence type="ECO:0000313" key="2">
    <source>
        <dbReference type="Proteomes" id="UP000233551"/>
    </source>
</evidence>
<keyword evidence="2" id="KW-1185">Reference proteome</keyword>
<comment type="caution">
    <text evidence="1">The sequence shown here is derived from an EMBL/GenBank/DDBJ whole genome shotgun (WGS) entry which is preliminary data.</text>
</comment>
<reference evidence="1 2" key="1">
    <citation type="submission" date="2017-11" db="EMBL/GenBank/DDBJ databases">
        <title>De-novo sequencing of pomegranate (Punica granatum L.) genome.</title>
        <authorList>
            <person name="Akparov Z."/>
            <person name="Amiraslanov A."/>
            <person name="Hajiyeva S."/>
            <person name="Abbasov M."/>
            <person name="Kaur K."/>
            <person name="Hamwieh A."/>
            <person name="Solovyev V."/>
            <person name="Salamov A."/>
            <person name="Braich B."/>
            <person name="Kosarev P."/>
            <person name="Mahmoud A."/>
            <person name="Hajiyev E."/>
            <person name="Babayeva S."/>
            <person name="Izzatullayeva V."/>
            <person name="Mammadov A."/>
            <person name="Mammadov A."/>
            <person name="Sharifova S."/>
            <person name="Ojaghi J."/>
            <person name="Eynullazada K."/>
            <person name="Bayramov B."/>
            <person name="Abdulazimova A."/>
            <person name="Shahmuradov I."/>
        </authorList>
    </citation>
    <scope>NUCLEOTIDE SEQUENCE [LARGE SCALE GENOMIC DNA]</scope>
    <source>
        <strain evidence="2">cv. AG2017</strain>
        <tissue evidence="1">Leaf</tissue>
    </source>
</reference>